<keyword evidence="2" id="KW-0732">Signal</keyword>
<keyword evidence="4" id="KW-1185">Reference proteome</keyword>
<protein>
    <submittedName>
        <fullName evidence="3">Uncharacterized protein</fullName>
    </submittedName>
</protein>
<evidence type="ECO:0000256" key="2">
    <source>
        <dbReference type="SAM" id="SignalP"/>
    </source>
</evidence>
<gene>
    <name evidence="3" type="ORF">SAMN02745216_03782</name>
</gene>
<dbReference type="RefSeq" id="WP_073477825.1">
    <property type="nucleotide sequence ID" value="NZ_FQZU01000029.1"/>
</dbReference>
<proteinExistence type="predicted"/>
<organism evidence="3 4">
    <name type="scientific">Desulfatibacillum alkenivorans DSM 16219</name>
    <dbReference type="NCBI Taxonomy" id="1121393"/>
    <lineage>
        <taxon>Bacteria</taxon>
        <taxon>Pseudomonadati</taxon>
        <taxon>Thermodesulfobacteriota</taxon>
        <taxon>Desulfobacteria</taxon>
        <taxon>Desulfobacterales</taxon>
        <taxon>Desulfatibacillaceae</taxon>
        <taxon>Desulfatibacillum</taxon>
    </lineage>
</organism>
<dbReference type="STRING" id="1121393.SAMN02745216_03782"/>
<reference evidence="4" key="1">
    <citation type="submission" date="2016-11" db="EMBL/GenBank/DDBJ databases">
        <authorList>
            <person name="Varghese N."/>
            <person name="Submissions S."/>
        </authorList>
    </citation>
    <scope>NUCLEOTIDE SEQUENCE [LARGE SCALE GENOMIC DNA]</scope>
    <source>
        <strain evidence="4">DSM 16219</strain>
    </source>
</reference>
<dbReference type="PROSITE" id="PS51257">
    <property type="entry name" value="PROKAR_LIPOPROTEIN"/>
    <property type="match status" value="1"/>
</dbReference>
<evidence type="ECO:0000313" key="3">
    <source>
        <dbReference type="EMBL" id="SHK62823.1"/>
    </source>
</evidence>
<sequence>MNCIRVLAALLLIGAAAGCSGNDDEKTPPPAPAKEVKAAQDMKTGAMNKANSISKSFGEHQQAQKDNMDIILED</sequence>
<dbReference type="AlphaFoldDB" id="A0A1M6U0Z4"/>
<name>A0A1M6U0Z4_9BACT</name>
<feature type="chain" id="PRO_5012477829" evidence="2">
    <location>
        <begin position="22"/>
        <end position="74"/>
    </location>
</feature>
<evidence type="ECO:0000313" key="4">
    <source>
        <dbReference type="Proteomes" id="UP000183994"/>
    </source>
</evidence>
<feature type="signal peptide" evidence="2">
    <location>
        <begin position="1"/>
        <end position="21"/>
    </location>
</feature>
<dbReference type="EMBL" id="FQZU01000029">
    <property type="protein sequence ID" value="SHK62823.1"/>
    <property type="molecule type" value="Genomic_DNA"/>
</dbReference>
<evidence type="ECO:0000256" key="1">
    <source>
        <dbReference type="SAM" id="MobiDB-lite"/>
    </source>
</evidence>
<feature type="region of interest" description="Disordered" evidence="1">
    <location>
        <begin position="55"/>
        <end position="74"/>
    </location>
</feature>
<dbReference type="Proteomes" id="UP000183994">
    <property type="component" value="Unassembled WGS sequence"/>
</dbReference>
<accession>A0A1M6U0Z4</accession>